<evidence type="ECO:0000256" key="1">
    <source>
        <dbReference type="ARBA" id="ARBA00009986"/>
    </source>
</evidence>
<dbReference type="InterPro" id="IPR012394">
    <property type="entry name" value="Aldehyde_DH_NAD(P)"/>
</dbReference>
<dbReference type="PROSITE" id="PS00687">
    <property type="entry name" value="ALDEHYDE_DEHYDR_GLU"/>
    <property type="match status" value="1"/>
</dbReference>
<dbReference type="InterPro" id="IPR015590">
    <property type="entry name" value="Aldehyde_DH_dom"/>
</dbReference>
<dbReference type="SUPFAM" id="SSF53720">
    <property type="entry name" value="ALDH-like"/>
    <property type="match status" value="1"/>
</dbReference>
<gene>
    <name evidence="7" type="ORF">ACFSHS_20455</name>
</gene>
<evidence type="ECO:0000256" key="2">
    <source>
        <dbReference type="ARBA" id="ARBA00023002"/>
    </source>
</evidence>
<dbReference type="InterPro" id="IPR016162">
    <property type="entry name" value="Ald_DH_N"/>
</dbReference>
<comment type="similarity">
    <text evidence="1 3 5">Belongs to the aldehyde dehydrogenase family.</text>
</comment>
<dbReference type="RefSeq" id="WP_376880181.1">
    <property type="nucleotide sequence ID" value="NZ_JBHUHP010000030.1"/>
</dbReference>
<evidence type="ECO:0000259" key="6">
    <source>
        <dbReference type="Pfam" id="PF00171"/>
    </source>
</evidence>
<accession>A0ABW4XGU6</accession>
<dbReference type="PIRSF" id="PIRSF036492">
    <property type="entry name" value="ALDH"/>
    <property type="match status" value="1"/>
</dbReference>
<protein>
    <recommendedName>
        <fullName evidence="3">Aldehyde dehydrogenase</fullName>
    </recommendedName>
</protein>
<keyword evidence="8" id="KW-1185">Reference proteome</keyword>
<organism evidence="7 8">
    <name type="scientific">Blastococcus deserti</name>
    <dbReference type="NCBI Taxonomy" id="2259033"/>
    <lineage>
        <taxon>Bacteria</taxon>
        <taxon>Bacillati</taxon>
        <taxon>Actinomycetota</taxon>
        <taxon>Actinomycetes</taxon>
        <taxon>Geodermatophilales</taxon>
        <taxon>Geodermatophilaceae</taxon>
        <taxon>Blastococcus</taxon>
    </lineage>
</organism>
<dbReference type="CDD" id="cd07099">
    <property type="entry name" value="ALDH_DDALDH"/>
    <property type="match status" value="1"/>
</dbReference>
<dbReference type="Proteomes" id="UP001597402">
    <property type="component" value="Unassembled WGS sequence"/>
</dbReference>
<evidence type="ECO:0000313" key="8">
    <source>
        <dbReference type="Proteomes" id="UP001597402"/>
    </source>
</evidence>
<dbReference type="InterPro" id="IPR016163">
    <property type="entry name" value="Ald_DH_C"/>
</dbReference>
<feature type="active site" evidence="4">
    <location>
        <position position="256"/>
    </location>
</feature>
<reference evidence="8" key="1">
    <citation type="journal article" date="2019" name="Int. J. Syst. Evol. Microbiol.">
        <title>The Global Catalogue of Microorganisms (GCM) 10K type strain sequencing project: providing services to taxonomists for standard genome sequencing and annotation.</title>
        <authorList>
            <consortium name="The Broad Institute Genomics Platform"/>
            <consortium name="The Broad Institute Genome Sequencing Center for Infectious Disease"/>
            <person name="Wu L."/>
            <person name="Ma J."/>
        </authorList>
    </citation>
    <scope>NUCLEOTIDE SEQUENCE [LARGE SCALE GENOMIC DNA]</scope>
    <source>
        <strain evidence="8">JCM 3338</strain>
    </source>
</reference>
<evidence type="ECO:0000256" key="3">
    <source>
        <dbReference type="PIRNR" id="PIRNR036492"/>
    </source>
</evidence>
<feature type="domain" description="Aldehyde dehydrogenase" evidence="6">
    <location>
        <begin position="23"/>
        <end position="480"/>
    </location>
</feature>
<keyword evidence="2 3" id="KW-0560">Oxidoreductase</keyword>
<name>A0ABW4XGU6_9ACTN</name>
<dbReference type="Pfam" id="PF00171">
    <property type="entry name" value="Aldedh"/>
    <property type="match status" value="1"/>
</dbReference>
<comment type="caution">
    <text evidence="7">The sequence shown here is derived from an EMBL/GenBank/DDBJ whole genome shotgun (WGS) entry which is preliminary data.</text>
</comment>
<evidence type="ECO:0000256" key="4">
    <source>
        <dbReference type="PROSITE-ProRule" id="PRU10007"/>
    </source>
</evidence>
<evidence type="ECO:0000313" key="7">
    <source>
        <dbReference type="EMBL" id="MFD2093944.1"/>
    </source>
</evidence>
<proteinExistence type="inferred from homology"/>
<dbReference type="Gene3D" id="3.40.309.10">
    <property type="entry name" value="Aldehyde Dehydrogenase, Chain A, domain 2"/>
    <property type="match status" value="1"/>
</dbReference>
<dbReference type="Gene3D" id="3.40.605.10">
    <property type="entry name" value="Aldehyde Dehydrogenase, Chain A, domain 1"/>
    <property type="match status" value="1"/>
</dbReference>
<dbReference type="EMBL" id="JBHUHP010000030">
    <property type="protein sequence ID" value="MFD2093944.1"/>
    <property type="molecule type" value="Genomic_DNA"/>
</dbReference>
<dbReference type="InterPro" id="IPR016161">
    <property type="entry name" value="Ald_DH/histidinol_DH"/>
</dbReference>
<dbReference type="PANTHER" id="PTHR11699">
    <property type="entry name" value="ALDEHYDE DEHYDROGENASE-RELATED"/>
    <property type="match status" value="1"/>
</dbReference>
<evidence type="ECO:0000256" key="5">
    <source>
        <dbReference type="RuleBase" id="RU003345"/>
    </source>
</evidence>
<dbReference type="InterPro" id="IPR029510">
    <property type="entry name" value="Ald_DH_CS_GLU"/>
</dbReference>
<sequence>MSLVEQMDTVTDASAGTVDRHATTQTFESTNPASGAVVGVFPVHDAGAVAETVARARAAATHWAELGFDGRRQRLAAYRGYLARRMNELADLVHRENGKPHGDAILEITLTIDHLAWAGAHARGTLGPRRVRAGMLAADHAAYLEYQPLGVIGVIGPWNYPVLTPMGSIAYALAAGNAVVFKPSEYTPAVGAWLAAAWRAAVPDAADAFQVVTGFGETGAALCRAGVDKLAFTGSAPTGKKVMAACAENLVPVLLELGGKDAMIVDDDADVVAAADAAVWGAMSNAGQTCIGIERVYATERVYDRFVAEVTAQVRTLRPGSDDEAAYGPMTMPSQGDVVRRHVSDAEAAGRVVRGEADPALFPNEHFLAPAVLLDLPESSPAIREETFGPTLAITKVKDAEEALERANATSYGLAGAVFSRSRSRAMDLARRMRSGMTSVNSVLTFASIPALPFGGVGESGFGRIHGEDGLKEFTRAKAITRRRVALPVNLMSFSRPASATDALARVMGMIHGRHR</sequence>